<sequence>MQKRALVVGSGIAGMATAIGLRRAGWMPVIIERAPERRTGGYFIGLLPDGKQAADDLGITDYLHTRTPDSGTVWSLNRDGARKPGLGFLDQPGRPSAVLRGDIEAALWRGVTEPTPGESDIEVRYATTPTEIVEGYDRVAVRLDAAATGTRYDEYFDLVVGADGLRSRVRRIVFGPHERFMTNWNAMICAVQLSEQVPGYAPQDSIISARAKRAAWVFALADRAPTALLTYCTKDVNAEFTDEPVARLRAVYRGMDDPVVRHVLDSLPQATDYLFDSVHQVRMPQWHQGRVILLGDAAWCLNLYSGMGASASLKGGAELGRALRENPDDIHAALAIWEARLRPFIAKHQRTARLKQQMLVPTNRCFAAVRSLVVALGARLRRRAVAREASRRDT</sequence>
<dbReference type="PANTHER" id="PTHR46865:SF8">
    <property type="entry name" value="POSSIBLE OXIDOREDUCTASE"/>
    <property type="match status" value="1"/>
</dbReference>
<dbReference type="Proteomes" id="UP000578819">
    <property type="component" value="Unassembled WGS sequence"/>
</dbReference>
<evidence type="ECO:0000313" key="3">
    <source>
        <dbReference type="Proteomes" id="UP000578819"/>
    </source>
</evidence>
<dbReference type="GO" id="GO:0071949">
    <property type="term" value="F:FAD binding"/>
    <property type="evidence" value="ECO:0007669"/>
    <property type="project" value="InterPro"/>
</dbReference>
<proteinExistence type="predicted"/>
<dbReference type="Gene3D" id="3.30.9.10">
    <property type="entry name" value="D-Amino Acid Oxidase, subunit A, domain 2"/>
    <property type="match status" value="1"/>
</dbReference>
<name>A0A7W7SVI2_9ACTN</name>
<dbReference type="RefSeq" id="WP_184537450.1">
    <property type="nucleotide sequence ID" value="NZ_JACHJW010000001.1"/>
</dbReference>
<dbReference type="PANTHER" id="PTHR46865">
    <property type="entry name" value="OXIDOREDUCTASE-RELATED"/>
    <property type="match status" value="1"/>
</dbReference>
<keyword evidence="3" id="KW-1185">Reference proteome</keyword>
<protein>
    <submittedName>
        <fullName evidence="2">2-polyprenyl-6-methoxyphenol hydroxylase-like FAD-dependent oxidoreductase</fullName>
    </submittedName>
</protein>
<dbReference type="InterPro" id="IPR036188">
    <property type="entry name" value="FAD/NAD-bd_sf"/>
</dbReference>
<organism evidence="2 3">
    <name type="scientific">Micromonospora polyrhachis</name>
    <dbReference type="NCBI Taxonomy" id="1282883"/>
    <lineage>
        <taxon>Bacteria</taxon>
        <taxon>Bacillati</taxon>
        <taxon>Actinomycetota</taxon>
        <taxon>Actinomycetes</taxon>
        <taxon>Micromonosporales</taxon>
        <taxon>Micromonosporaceae</taxon>
        <taxon>Micromonospora</taxon>
    </lineage>
</organism>
<feature type="domain" description="FAD-binding" evidence="1">
    <location>
        <begin position="5"/>
        <end position="324"/>
    </location>
</feature>
<dbReference type="SUPFAM" id="SSF51905">
    <property type="entry name" value="FAD/NAD(P)-binding domain"/>
    <property type="match status" value="1"/>
</dbReference>
<dbReference type="InterPro" id="IPR002938">
    <property type="entry name" value="FAD-bd"/>
</dbReference>
<gene>
    <name evidence="2" type="ORF">FHR38_005456</name>
</gene>
<evidence type="ECO:0000313" key="2">
    <source>
        <dbReference type="EMBL" id="MBB4961723.1"/>
    </source>
</evidence>
<dbReference type="AlphaFoldDB" id="A0A7W7SVI2"/>
<accession>A0A7W7SVI2</accession>
<evidence type="ECO:0000259" key="1">
    <source>
        <dbReference type="Pfam" id="PF01494"/>
    </source>
</evidence>
<dbReference type="EMBL" id="JACHJW010000001">
    <property type="protein sequence ID" value="MBB4961723.1"/>
    <property type="molecule type" value="Genomic_DNA"/>
</dbReference>
<dbReference type="Pfam" id="PF01494">
    <property type="entry name" value="FAD_binding_3"/>
    <property type="match status" value="1"/>
</dbReference>
<reference evidence="2 3" key="1">
    <citation type="submission" date="2020-08" db="EMBL/GenBank/DDBJ databases">
        <title>Sequencing the genomes of 1000 actinobacteria strains.</title>
        <authorList>
            <person name="Klenk H.-P."/>
        </authorList>
    </citation>
    <scope>NUCLEOTIDE SEQUENCE [LARGE SCALE GENOMIC DNA]</scope>
    <source>
        <strain evidence="2 3">DSM 45886</strain>
    </source>
</reference>
<comment type="caution">
    <text evidence="2">The sequence shown here is derived from an EMBL/GenBank/DDBJ whole genome shotgun (WGS) entry which is preliminary data.</text>
</comment>
<dbReference type="InterPro" id="IPR051704">
    <property type="entry name" value="FAD_aromatic-hydroxylase"/>
</dbReference>
<dbReference type="Gene3D" id="3.50.50.60">
    <property type="entry name" value="FAD/NAD(P)-binding domain"/>
    <property type="match status" value="1"/>
</dbReference>
<dbReference type="PRINTS" id="PR00420">
    <property type="entry name" value="RNGMNOXGNASE"/>
</dbReference>